<reference evidence="2" key="2">
    <citation type="journal article" date="2023" name="IMA Fungus">
        <title>Comparative genomic study of the Penicillium genus elucidates a diverse pangenome and 15 lateral gene transfer events.</title>
        <authorList>
            <person name="Petersen C."/>
            <person name="Sorensen T."/>
            <person name="Nielsen M.R."/>
            <person name="Sondergaard T.E."/>
            <person name="Sorensen J.L."/>
            <person name="Fitzpatrick D.A."/>
            <person name="Frisvad J.C."/>
            <person name="Nielsen K.L."/>
        </authorList>
    </citation>
    <scope>NUCLEOTIDE SEQUENCE</scope>
    <source>
        <strain evidence="2">IBT 35675</strain>
    </source>
</reference>
<keyword evidence="3" id="KW-1185">Reference proteome</keyword>
<evidence type="ECO:0000313" key="2">
    <source>
        <dbReference type="EMBL" id="KAJ5342341.1"/>
    </source>
</evidence>
<evidence type="ECO:0000256" key="1">
    <source>
        <dbReference type="SAM" id="MobiDB-lite"/>
    </source>
</evidence>
<gene>
    <name evidence="2" type="ORF">N7541_011465</name>
</gene>
<proteinExistence type="predicted"/>
<organism evidence="2 3">
    <name type="scientific">Penicillium brevicompactum</name>
    <dbReference type="NCBI Taxonomy" id="5074"/>
    <lineage>
        <taxon>Eukaryota</taxon>
        <taxon>Fungi</taxon>
        <taxon>Dikarya</taxon>
        <taxon>Ascomycota</taxon>
        <taxon>Pezizomycotina</taxon>
        <taxon>Eurotiomycetes</taxon>
        <taxon>Eurotiomycetidae</taxon>
        <taxon>Eurotiales</taxon>
        <taxon>Aspergillaceae</taxon>
        <taxon>Penicillium</taxon>
    </lineage>
</organism>
<comment type="caution">
    <text evidence="2">The sequence shown here is derived from an EMBL/GenBank/DDBJ whole genome shotgun (WGS) entry which is preliminary data.</text>
</comment>
<name>A0A9W9QQJ1_PENBR</name>
<feature type="region of interest" description="Disordered" evidence="1">
    <location>
        <begin position="229"/>
        <end position="253"/>
    </location>
</feature>
<sequence>MCHHTYHHYPSCGHISNWSMTSCQEYTNKLLLAGPEHSAPCEVVHSSHDVLQSTQPPMCVQCESNWVYSITHGEMQEPIESQIQPGYMIEINARMVSTFDTYSKGDADDRDVRSTDHSDNGQVLLRAIGGCDGDLGGSDHSDNDQDFLSAIACDEDANCSDHSDNEQVFSSAIHGLGICEDCSKRASWTFDSASNSDLEFVPVNNVESCEDSAYSEDQSVYYYSFYDDSVSSDEEDEDEDEDEEASCRSWDGDEEVSNPYLCPDMDWDSLNVETFGHHSSNHLAEIEIAQAEPEEAQTTETRDHLLQDEIPAKTQNCEDDPLDDLLEIRLISIQERIQATVRRRIEEENEKQQRQVNISRLLDAALLERDKNDRREREAAQGIEEDPHLWDTESMEQFPAGPFEIYEDASDISPRSPVKAKLRSGSLGPQPRMHIYQGNMFAASEAQAHQKGLREIRPYLDHPGEWEGQMRAFSADDANEMGLLDPVHLRGCCDERPAERHAYWGLMHAESEYEAETRHLENIQRVPGFNNQFYGTIQAENLAHAREMGVSNPQHLWGCCKDGLVDMPLAVKHRYNGVMSAISQEDVENRGLLDAQPVSGDGDYYGGLYYGHVVVDCELEAWIMGLRKIEHDDGCCAAAEAEAEAGVAEAEAGADVGLDVDALLPNALYTFYGYMFADTEQDLVDRGLQSALLVPGYTQRYSGNLQAGSAEEANAMGLIGASRIEWSGDLL</sequence>
<dbReference type="Proteomes" id="UP001148299">
    <property type="component" value="Unassembled WGS sequence"/>
</dbReference>
<reference evidence="2" key="1">
    <citation type="submission" date="2022-12" db="EMBL/GenBank/DDBJ databases">
        <authorList>
            <person name="Petersen C."/>
        </authorList>
    </citation>
    <scope>NUCLEOTIDE SEQUENCE</scope>
    <source>
        <strain evidence="2">IBT 35675</strain>
    </source>
</reference>
<accession>A0A9W9QQJ1</accession>
<dbReference type="AlphaFoldDB" id="A0A9W9QQJ1"/>
<feature type="compositionally biased region" description="Acidic residues" evidence="1">
    <location>
        <begin position="230"/>
        <end position="244"/>
    </location>
</feature>
<evidence type="ECO:0000313" key="3">
    <source>
        <dbReference type="Proteomes" id="UP001148299"/>
    </source>
</evidence>
<dbReference type="EMBL" id="JAPZBR010000008">
    <property type="protein sequence ID" value="KAJ5342341.1"/>
    <property type="molecule type" value="Genomic_DNA"/>
</dbReference>
<protein>
    <submittedName>
        <fullName evidence="2">Uncharacterized protein</fullName>
    </submittedName>
</protein>